<dbReference type="OrthoDB" id="7765170at2759"/>
<gene>
    <name evidence="1" type="ORF">RCL2_002352800</name>
</gene>
<dbReference type="GO" id="GO:0003676">
    <property type="term" value="F:nucleic acid binding"/>
    <property type="evidence" value="ECO:0007669"/>
    <property type="project" value="InterPro"/>
</dbReference>
<sequence>MLNYNTALIQNTLANNEAILQYITILHKLRTTFNLSNTIDIYTDGLLTDRFNADFNDFTKYAELEAILSIIPVLQTEQKANIFTDSQAAINSINNIRINLINEKSKIRTWFKGHSGIKGNERADKVAKKEGEKLTCITIKDI</sequence>
<evidence type="ECO:0000313" key="2">
    <source>
        <dbReference type="Proteomes" id="UP000615446"/>
    </source>
</evidence>
<dbReference type="EMBL" id="BLAL01000254">
    <property type="protein sequence ID" value="GES96927.1"/>
    <property type="molecule type" value="Genomic_DNA"/>
</dbReference>
<accession>A0A8H3LXT8</accession>
<proteinExistence type="predicted"/>
<evidence type="ECO:0000313" key="1">
    <source>
        <dbReference type="EMBL" id="GES96927.1"/>
    </source>
</evidence>
<name>A0A8H3LXT8_9GLOM</name>
<dbReference type="Gene3D" id="3.30.420.10">
    <property type="entry name" value="Ribonuclease H-like superfamily/Ribonuclease H"/>
    <property type="match status" value="1"/>
</dbReference>
<reference evidence="1" key="1">
    <citation type="submission" date="2019-10" db="EMBL/GenBank/DDBJ databases">
        <title>Conservation and host-specific expression of non-tandemly repeated heterogenous ribosome RNA gene in arbuscular mycorrhizal fungi.</title>
        <authorList>
            <person name="Maeda T."/>
            <person name="Kobayashi Y."/>
            <person name="Nakagawa T."/>
            <person name="Ezawa T."/>
            <person name="Yamaguchi K."/>
            <person name="Bino T."/>
            <person name="Nishimoto Y."/>
            <person name="Shigenobu S."/>
            <person name="Kawaguchi M."/>
        </authorList>
    </citation>
    <scope>NUCLEOTIDE SEQUENCE</scope>
    <source>
        <strain evidence="1">HR1</strain>
    </source>
</reference>
<organism evidence="1 2">
    <name type="scientific">Rhizophagus clarus</name>
    <dbReference type="NCBI Taxonomy" id="94130"/>
    <lineage>
        <taxon>Eukaryota</taxon>
        <taxon>Fungi</taxon>
        <taxon>Fungi incertae sedis</taxon>
        <taxon>Mucoromycota</taxon>
        <taxon>Glomeromycotina</taxon>
        <taxon>Glomeromycetes</taxon>
        <taxon>Glomerales</taxon>
        <taxon>Glomeraceae</taxon>
        <taxon>Rhizophagus</taxon>
    </lineage>
</organism>
<comment type="caution">
    <text evidence="1">The sequence shown here is derived from an EMBL/GenBank/DDBJ whole genome shotgun (WGS) entry which is preliminary data.</text>
</comment>
<dbReference type="SUPFAM" id="SSF53098">
    <property type="entry name" value="Ribonuclease H-like"/>
    <property type="match status" value="1"/>
</dbReference>
<dbReference type="InterPro" id="IPR036397">
    <property type="entry name" value="RNaseH_sf"/>
</dbReference>
<dbReference type="InterPro" id="IPR012337">
    <property type="entry name" value="RNaseH-like_sf"/>
</dbReference>
<dbReference type="AlphaFoldDB" id="A0A8H3LXT8"/>
<protein>
    <submittedName>
        <fullName evidence="1">Uncharacterized protein LOC105667929</fullName>
    </submittedName>
</protein>
<dbReference type="Proteomes" id="UP000615446">
    <property type="component" value="Unassembled WGS sequence"/>
</dbReference>